<protein>
    <submittedName>
        <fullName evidence="1">Uncharacterized protein</fullName>
    </submittedName>
</protein>
<dbReference type="EMBL" id="CM056814">
    <property type="protein sequence ID" value="KAJ8626574.1"/>
    <property type="molecule type" value="Genomic_DNA"/>
</dbReference>
<evidence type="ECO:0000313" key="2">
    <source>
        <dbReference type="Proteomes" id="UP001234297"/>
    </source>
</evidence>
<evidence type="ECO:0000313" key="1">
    <source>
        <dbReference type="EMBL" id="KAJ8626574.1"/>
    </source>
</evidence>
<organism evidence="1 2">
    <name type="scientific">Persea americana</name>
    <name type="common">Avocado</name>
    <dbReference type="NCBI Taxonomy" id="3435"/>
    <lineage>
        <taxon>Eukaryota</taxon>
        <taxon>Viridiplantae</taxon>
        <taxon>Streptophyta</taxon>
        <taxon>Embryophyta</taxon>
        <taxon>Tracheophyta</taxon>
        <taxon>Spermatophyta</taxon>
        <taxon>Magnoliopsida</taxon>
        <taxon>Magnoliidae</taxon>
        <taxon>Laurales</taxon>
        <taxon>Lauraceae</taxon>
        <taxon>Persea</taxon>
    </lineage>
</organism>
<dbReference type="Proteomes" id="UP001234297">
    <property type="component" value="Chromosome 6"/>
</dbReference>
<sequence>MDDLLPSASFSPQLAVAGGSLFKTVQFWRQRWIHVASPESKSRDKWILAAEKRPFFYRVRNACRSAATSRRIGATE</sequence>
<proteinExistence type="predicted"/>
<keyword evidence="2" id="KW-1185">Reference proteome</keyword>
<reference evidence="1 2" key="1">
    <citation type="journal article" date="2022" name="Hortic Res">
        <title>A haplotype resolved chromosomal level avocado genome allows analysis of novel avocado genes.</title>
        <authorList>
            <person name="Nath O."/>
            <person name="Fletcher S.J."/>
            <person name="Hayward A."/>
            <person name="Shaw L.M."/>
            <person name="Masouleh A.K."/>
            <person name="Furtado A."/>
            <person name="Henry R.J."/>
            <person name="Mitter N."/>
        </authorList>
    </citation>
    <scope>NUCLEOTIDE SEQUENCE [LARGE SCALE GENOMIC DNA]</scope>
    <source>
        <strain evidence="2">cv. Hass</strain>
    </source>
</reference>
<gene>
    <name evidence="1" type="ORF">MRB53_019881</name>
</gene>
<comment type="caution">
    <text evidence="1">The sequence shown here is derived from an EMBL/GenBank/DDBJ whole genome shotgun (WGS) entry which is preliminary data.</text>
</comment>
<accession>A0ACC2KZA8</accession>
<name>A0ACC2KZA8_PERAE</name>